<evidence type="ECO:0008006" key="3">
    <source>
        <dbReference type="Google" id="ProtNLM"/>
    </source>
</evidence>
<dbReference type="SUPFAM" id="SSF52540">
    <property type="entry name" value="P-loop containing nucleoside triphosphate hydrolases"/>
    <property type="match status" value="1"/>
</dbReference>
<name>A0A017THR4_9BACT</name>
<dbReference type="EMBL" id="ASRX01000002">
    <property type="protein sequence ID" value="EYF08794.1"/>
    <property type="molecule type" value="Genomic_DNA"/>
</dbReference>
<sequence length="305" mass="33289">MKLLRATFLSVNGLRDVTCDFSRTMQESARDVVVITGAPASGKTRVIEAILAAKEVIAPYGPPIHSDPWIRPGDDAAKVALTFLFDEEEQRRIGGIPAVMEAEALFNMRGANADADEGLVALVERYGHDPRHGKLDYFAANRWLPPPGPMHGLGAIEQRLYRLGRDARKYSFVPRLLAEIVNDAEKQARFRTAIERLSPTLRYVGPPGTDPLRCFSSRGGYAATPSELSTSEQDAVVFAATSVHVRHEKSVVFIDRPELFVGERGIVAWMEAVRGLADDVQIIVASTSPALLASMEPGAVINLEA</sequence>
<reference evidence="1 2" key="1">
    <citation type="submission" date="2013-05" db="EMBL/GenBank/DDBJ databases">
        <title>Genome assembly of Chondromyces apiculatus DSM 436.</title>
        <authorList>
            <person name="Sharma G."/>
            <person name="Khatri I."/>
            <person name="Kaur C."/>
            <person name="Mayilraj S."/>
            <person name="Subramanian S."/>
        </authorList>
    </citation>
    <scope>NUCLEOTIDE SEQUENCE [LARGE SCALE GENOMIC DNA]</scope>
    <source>
        <strain evidence="1 2">DSM 436</strain>
    </source>
</reference>
<accession>A0A017THR4</accession>
<dbReference type="STRING" id="1192034.CAP_2655"/>
<gene>
    <name evidence="1" type="ORF">CAP_2655</name>
</gene>
<dbReference type="eggNOG" id="COG4637">
    <property type="taxonomic scope" value="Bacteria"/>
</dbReference>
<organism evidence="1 2">
    <name type="scientific">Chondromyces apiculatus DSM 436</name>
    <dbReference type="NCBI Taxonomy" id="1192034"/>
    <lineage>
        <taxon>Bacteria</taxon>
        <taxon>Pseudomonadati</taxon>
        <taxon>Myxococcota</taxon>
        <taxon>Polyangia</taxon>
        <taxon>Polyangiales</taxon>
        <taxon>Polyangiaceae</taxon>
        <taxon>Chondromyces</taxon>
    </lineage>
</organism>
<evidence type="ECO:0000313" key="1">
    <source>
        <dbReference type="EMBL" id="EYF08794.1"/>
    </source>
</evidence>
<protein>
    <recommendedName>
        <fullName evidence="3">ATPase AAA-type core domain-containing protein</fullName>
    </recommendedName>
</protein>
<dbReference type="OrthoDB" id="5491570at2"/>
<comment type="caution">
    <text evidence="1">The sequence shown here is derived from an EMBL/GenBank/DDBJ whole genome shotgun (WGS) entry which is preliminary data.</text>
</comment>
<dbReference type="Proteomes" id="UP000019678">
    <property type="component" value="Unassembled WGS sequence"/>
</dbReference>
<keyword evidence="2" id="KW-1185">Reference proteome</keyword>
<proteinExistence type="predicted"/>
<dbReference type="RefSeq" id="WP_044235020.1">
    <property type="nucleotide sequence ID" value="NZ_ASRX01000002.1"/>
</dbReference>
<dbReference type="AlphaFoldDB" id="A0A017THR4"/>
<evidence type="ECO:0000313" key="2">
    <source>
        <dbReference type="Proteomes" id="UP000019678"/>
    </source>
</evidence>
<dbReference type="InterPro" id="IPR027417">
    <property type="entry name" value="P-loop_NTPase"/>
</dbReference>